<feature type="domain" description="LysM" evidence="1">
    <location>
        <begin position="17"/>
        <end position="67"/>
    </location>
</feature>
<dbReference type="InterPro" id="IPR036779">
    <property type="entry name" value="LysM_dom_sf"/>
</dbReference>
<keyword evidence="3" id="KW-1185">Reference proteome</keyword>
<dbReference type="Gene3D" id="3.10.350.10">
    <property type="entry name" value="LysM domain"/>
    <property type="match status" value="1"/>
</dbReference>
<dbReference type="VEuPathDB" id="FungiDB:ASPGLDRAFT_1296037"/>
<protein>
    <recommendedName>
        <fullName evidence="1">LysM domain-containing protein</fullName>
    </recommendedName>
</protein>
<dbReference type="InterPro" id="IPR018392">
    <property type="entry name" value="LysM"/>
</dbReference>
<evidence type="ECO:0000259" key="1">
    <source>
        <dbReference type="PROSITE" id="PS51782"/>
    </source>
</evidence>
<dbReference type="EMBL" id="KV878893">
    <property type="protein sequence ID" value="OJJ85956.1"/>
    <property type="molecule type" value="Genomic_DNA"/>
</dbReference>
<dbReference type="RefSeq" id="XP_022402650.1">
    <property type="nucleotide sequence ID" value="XM_022540907.1"/>
</dbReference>
<organism evidence="2 3">
    <name type="scientific">Aspergillus glaucus CBS 516.65</name>
    <dbReference type="NCBI Taxonomy" id="1160497"/>
    <lineage>
        <taxon>Eukaryota</taxon>
        <taxon>Fungi</taxon>
        <taxon>Dikarya</taxon>
        <taxon>Ascomycota</taxon>
        <taxon>Pezizomycotina</taxon>
        <taxon>Eurotiomycetes</taxon>
        <taxon>Eurotiomycetidae</taxon>
        <taxon>Eurotiales</taxon>
        <taxon>Aspergillaceae</taxon>
        <taxon>Aspergillus</taxon>
        <taxon>Aspergillus subgen. Aspergillus</taxon>
    </lineage>
</organism>
<dbReference type="SMART" id="SM00257">
    <property type="entry name" value="LysM"/>
    <property type="match status" value="1"/>
</dbReference>
<gene>
    <name evidence="2" type="ORF">ASPGLDRAFT_1296037</name>
</gene>
<dbReference type="GeneID" id="34457168"/>
<evidence type="ECO:0000313" key="3">
    <source>
        <dbReference type="Proteomes" id="UP000184300"/>
    </source>
</evidence>
<reference evidence="3" key="1">
    <citation type="journal article" date="2017" name="Genome Biol.">
        <title>Comparative genomics reveals high biological diversity and specific adaptations in the industrially and medically important fungal genus Aspergillus.</title>
        <authorList>
            <person name="de Vries R.P."/>
            <person name="Riley R."/>
            <person name="Wiebenga A."/>
            <person name="Aguilar-Osorio G."/>
            <person name="Amillis S."/>
            <person name="Uchima C.A."/>
            <person name="Anderluh G."/>
            <person name="Asadollahi M."/>
            <person name="Askin M."/>
            <person name="Barry K."/>
            <person name="Battaglia E."/>
            <person name="Bayram O."/>
            <person name="Benocci T."/>
            <person name="Braus-Stromeyer S.A."/>
            <person name="Caldana C."/>
            <person name="Canovas D."/>
            <person name="Cerqueira G.C."/>
            <person name="Chen F."/>
            <person name="Chen W."/>
            <person name="Choi C."/>
            <person name="Clum A."/>
            <person name="Dos Santos R.A."/>
            <person name="Damasio A.R."/>
            <person name="Diallinas G."/>
            <person name="Emri T."/>
            <person name="Fekete E."/>
            <person name="Flipphi M."/>
            <person name="Freyberg S."/>
            <person name="Gallo A."/>
            <person name="Gournas C."/>
            <person name="Habgood R."/>
            <person name="Hainaut M."/>
            <person name="Harispe M.L."/>
            <person name="Henrissat B."/>
            <person name="Hilden K.S."/>
            <person name="Hope R."/>
            <person name="Hossain A."/>
            <person name="Karabika E."/>
            <person name="Karaffa L."/>
            <person name="Karanyi Z."/>
            <person name="Krasevec N."/>
            <person name="Kuo A."/>
            <person name="Kusch H."/>
            <person name="LaButti K."/>
            <person name="Lagendijk E.L."/>
            <person name="Lapidus A."/>
            <person name="Levasseur A."/>
            <person name="Lindquist E."/>
            <person name="Lipzen A."/>
            <person name="Logrieco A.F."/>
            <person name="MacCabe A."/>
            <person name="Maekelae M.R."/>
            <person name="Malavazi I."/>
            <person name="Melin P."/>
            <person name="Meyer V."/>
            <person name="Mielnichuk N."/>
            <person name="Miskei M."/>
            <person name="Molnar A.P."/>
            <person name="Mule G."/>
            <person name="Ngan C.Y."/>
            <person name="Orejas M."/>
            <person name="Orosz E."/>
            <person name="Ouedraogo J.P."/>
            <person name="Overkamp K.M."/>
            <person name="Park H.-S."/>
            <person name="Perrone G."/>
            <person name="Piumi F."/>
            <person name="Punt P.J."/>
            <person name="Ram A.F."/>
            <person name="Ramon A."/>
            <person name="Rauscher S."/>
            <person name="Record E."/>
            <person name="Riano-Pachon D.M."/>
            <person name="Robert V."/>
            <person name="Roehrig J."/>
            <person name="Ruller R."/>
            <person name="Salamov A."/>
            <person name="Salih N.S."/>
            <person name="Samson R.A."/>
            <person name="Sandor E."/>
            <person name="Sanguinetti M."/>
            <person name="Schuetze T."/>
            <person name="Sepcic K."/>
            <person name="Shelest E."/>
            <person name="Sherlock G."/>
            <person name="Sophianopoulou V."/>
            <person name="Squina F.M."/>
            <person name="Sun H."/>
            <person name="Susca A."/>
            <person name="Todd R.B."/>
            <person name="Tsang A."/>
            <person name="Unkles S.E."/>
            <person name="van de Wiele N."/>
            <person name="van Rossen-Uffink D."/>
            <person name="Oliveira J.V."/>
            <person name="Vesth T.C."/>
            <person name="Visser J."/>
            <person name="Yu J.-H."/>
            <person name="Zhou M."/>
            <person name="Andersen M.R."/>
            <person name="Archer D.B."/>
            <person name="Baker S.E."/>
            <person name="Benoit I."/>
            <person name="Brakhage A.A."/>
            <person name="Braus G.H."/>
            <person name="Fischer R."/>
            <person name="Frisvad J.C."/>
            <person name="Goldman G.H."/>
            <person name="Houbraken J."/>
            <person name="Oakley B."/>
            <person name="Pocsi I."/>
            <person name="Scazzocchio C."/>
            <person name="Seiboth B."/>
            <person name="vanKuyk P.A."/>
            <person name="Wortman J."/>
            <person name="Dyer P.S."/>
            <person name="Grigoriev I.V."/>
        </authorList>
    </citation>
    <scope>NUCLEOTIDE SEQUENCE [LARGE SCALE GENOMIC DNA]</scope>
    <source>
        <strain evidence="3">CBS 516.65</strain>
    </source>
</reference>
<dbReference type="Proteomes" id="UP000184300">
    <property type="component" value="Unassembled WGS sequence"/>
</dbReference>
<sequence length="133" mass="14955">MHYLQANQVFCLPSQCAIHEVKANETCTSIVDSLGHTVSTATFRSWNPSINVDCSNVDAFVGDYLCVSHFFYSYPSITTTTATYNATNYQLTQKYTLCEQALAYCSITSADELNEYIERTVWVEKQRLGVHGV</sequence>
<name>A0A1L9VPW8_ASPGL</name>
<evidence type="ECO:0000313" key="2">
    <source>
        <dbReference type="EMBL" id="OJJ85956.1"/>
    </source>
</evidence>
<dbReference type="Pfam" id="PF01476">
    <property type="entry name" value="LysM"/>
    <property type="match status" value="1"/>
</dbReference>
<proteinExistence type="predicted"/>
<dbReference type="AlphaFoldDB" id="A0A1L9VPW8"/>
<dbReference type="PROSITE" id="PS51782">
    <property type="entry name" value="LYSM"/>
    <property type="match status" value="1"/>
</dbReference>
<accession>A0A1L9VPW8</accession>
<dbReference type="OrthoDB" id="5985073at2759"/>